<dbReference type="GeneID" id="57098770"/>
<dbReference type="PANTHER" id="PTHR35377">
    <property type="entry name" value="ANTITOXIN VAPB49-RELATED-RELATED"/>
    <property type="match status" value="1"/>
</dbReference>
<dbReference type="Proteomes" id="UP000222310">
    <property type="component" value="Unassembled WGS sequence"/>
</dbReference>
<comment type="caution">
    <text evidence="2">The sequence shown here is derived from an EMBL/GenBank/DDBJ whole genome shotgun (WGS) entry which is preliminary data.</text>
</comment>
<dbReference type="Gene3D" id="3.40.1620.10">
    <property type="entry name" value="YefM-like domain"/>
    <property type="match status" value="1"/>
</dbReference>
<evidence type="ECO:0000256" key="1">
    <source>
        <dbReference type="ARBA" id="ARBA00009981"/>
    </source>
</evidence>
<name>A0A9Q6EHC6_NOSLI</name>
<comment type="similarity">
    <text evidence="1">Belongs to the phD/YefM antitoxin family.</text>
</comment>
<dbReference type="RefSeq" id="WP_099072322.1">
    <property type="nucleotide sequence ID" value="NZ_LAHD01000174.1"/>
</dbReference>
<evidence type="ECO:0000313" key="2">
    <source>
        <dbReference type="EMBL" id="PHJ93975.1"/>
    </source>
</evidence>
<dbReference type="SUPFAM" id="SSF143120">
    <property type="entry name" value="YefM-like"/>
    <property type="match status" value="1"/>
</dbReference>
<gene>
    <name evidence="2" type="ORF">VF08_34550</name>
</gene>
<proteinExistence type="inferred from homology"/>
<protein>
    <recommendedName>
        <fullName evidence="4">Antitoxin</fullName>
    </recommendedName>
</protein>
<sequence>MTITVNVAQATAKFSELLNQVLLGEEVVIAEQGIPVAHLVALTNTNSPRIPGLDKGKVFIAPDFNEPLPDEILSDFENSNYMVN</sequence>
<evidence type="ECO:0000313" key="3">
    <source>
        <dbReference type="Proteomes" id="UP000222310"/>
    </source>
</evidence>
<dbReference type="PANTHER" id="PTHR35377:SF7">
    <property type="entry name" value="SSL1004 PROTEIN"/>
    <property type="match status" value="1"/>
</dbReference>
<dbReference type="AlphaFoldDB" id="A0A9Q6EHC6"/>
<dbReference type="InterPro" id="IPR036165">
    <property type="entry name" value="YefM-like_sf"/>
</dbReference>
<evidence type="ECO:0008006" key="4">
    <source>
        <dbReference type="Google" id="ProtNLM"/>
    </source>
</evidence>
<dbReference type="EMBL" id="LAHD01000174">
    <property type="protein sequence ID" value="PHJ93975.1"/>
    <property type="molecule type" value="Genomic_DNA"/>
</dbReference>
<reference evidence="2 3" key="1">
    <citation type="submission" date="2015-02" db="EMBL/GenBank/DDBJ databases">
        <title>Nostoc linckia genome annotation.</title>
        <authorList>
            <person name="Zhou Z."/>
        </authorList>
    </citation>
    <scope>NUCLEOTIDE SEQUENCE [LARGE SCALE GENOMIC DNA]</scope>
    <source>
        <strain evidence="3">z8</strain>
    </source>
</reference>
<dbReference type="InterPro" id="IPR051416">
    <property type="entry name" value="phD-YefM_TA_antitoxins"/>
</dbReference>
<accession>A0A9Q6EHC6</accession>
<organism evidence="2 3">
    <name type="scientific">Nostoc linckia z8</name>
    <dbReference type="NCBI Taxonomy" id="1628746"/>
    <lineage>
        <taxon>Bacteria</taxon>
        <taxon>Bacillati</taxon>
        <taxon>Cyanobacteriota</taxon>
        <taxon>Cyanophyceae</taxon>
        <taxon>Nostocales</taxon>
        <taxon>Nostocaceae</taxon>
        <taxon>Nostoc</taxon>
    </lineage>
</organism>